<dbReference type="Pfam" id="PF04991">
    <property type="entry name" value="LicD"/>
    <property type="match status" value="1"/>
</dbReference>
<sequence length="302" mass="35175">MKSDSELMNELSHRVNYLRELSSDESASLKSALIGIYKDVATLCNKYNLTYMLSGGSCLGAVRHKGFIPWDDDLDIMMPRKDYETLILLCKRGELGDKYEINYPNPSTDSKNVFLKIYRKNSINQELFNENTPFPKGIYLDVFALDGVPANKLFRFVKGCIANLLQYISIMVLMAQYPSKSFKKFVSLDVQLKRRYKLKLFLGKIFGVISHKTWVYCFDKFVANDNMNNLVGIPTGRKYYNGEIFEASVFFPPQKVKFEDLDVFIPADYDKYLTNLYKDYMQLPPLEKRERHFIMKFELPND</sequence>
<dbReference type="InterPro" id="IPR052942">
    <property type="entry name" value="LPS_cholinephosphotransferase"/>
</dbReference>
<evidence type="ECO:0000259" key="1">
    <source>
        <dbReference type="Pfam" id="PF04991"/>
    </source>
</evidence>
<dbReference type="AlphaFoldDB" id="A0A1Y3YV70"/>
<name>A0A1Y3YV70_9BACE</name>
<dbReference type="EMBL" id="NFII01000012">
    <property type="protein sequence ID" value="OUO00369.1"/>
    <property type="molecule type" value="Genomic_DNA"/>
</dbReference>
<accession>A0A1Y3YV70</accession>
<proteinExistence type="predicted"/>
<dbReference type="PANTHER" id="PTHR43404">
    <property type="entry name" value="LIPOPOLYSACCHARIDE CHOLINEPHOSPHOTRANSFERASE LICD"/>
    <property type="match status" value="1"/>
</dbReference>
<evidence type="ECO:0000313" key="3">
    <source>
        <dbReference type="Proteomes" id="UP000195386"/>
    </source>
</evidence>
<dbReference type="Proteomes" id="UP000195386">
    <property type="component" value="Unassembled WGS sequence"/>
</dbReference>
<organism evidence="2 3">
    <name type="scientific">Bacteroides clarus</name>
    <dbReference type="NCBI Taxonomy" id="626929"/>
    <lineage>
        <taxon>Bacteria</taxon>
        <taxon>Pseudomonadati</taxon>
        <taxon>Bacteroidota</taxon>
        <taxon>Bacteroidia</taxon>
        <taxon>Bacteroidales</taxon>
        <taxon>Bacteroidaceae</taxon>
        <taxon>Bacteroides</taxon>
    </lineage>
</organism>
<dbReference type="InterPro" id="IPR007074">
    <property type="entry name" value="LicD/FKTN/FKRP_NTP_transf"/>
</dbReference>
<dbReference type="PANTHER" id="PTHR43404:SF2">
    <property type="entry name" value="LIPOPOLYSACCHARIDE CHOLINEPHOSPHOTRANSFERASE LICD"/>
    <property type="match status" value="1"/>
</dbReference>
<reference evidence="3" key="1">
    <citation type="submission" date="2017-04" db="EMBL/GenBank/DDBJ databases">
        <title>Function of individual gut microbiota members based on whole genome sequencing of pure cultures obtained from chicken caecum.</title>
        <authorList>
            <person name="Medvecky M."/>
            <person name="Cejkova D."/>
            <person name="Polansky O."/>
            <person name="Karasova D."/>
            <person name="Kubasova T."/>
            <person name="Cizek A."/>
            <person name="Rychlik I."/>
        </authorList>
    </citation>
    <scope>NUCLEOTIDE SEQUENCE [LARGE SCALE GENOMIC DNA]</scope>
    <source>
        <strain evidence="3">An43</strain>
    </source>
</reference>
<gene>
    <name evidence="2" type="ORF">B5F97_12405</name>
</gene>
<evidence type="ECO:0000313" key="2">
    <source>
        <dbReference type="EMBL" id="OUO00369.1"/>
    </source>
</evidence>
<protein>
    <submittedName>
        <fullName evidence="2">LicD family protein</fullName>
    </submittedName>
</protein>
<feature type="domain" description="LicD/FKTN/FKRP nucleotidyltransferase" evidence="1">
    <location>
        <begin position="44"/>
        <end position="278"/>
    </location>
</feature>
<dbReference type="GO" id="GO:0009100">
    <property type="term" value="P:glycoprotein metabolic process"/>
    <property type="evidence" value="ECO:0007669"/>
    <property type="project" value="UniProtKB-ARBA"/>
</dbReference>
<comment type="caution">
    <text evidence="2">The sequence shown here is derived from an EMBL/GenBank/DDBJ whole genome shotgun (WGS) entry which is preliminary data.</text>
</comment>